<reference evidence="2" key="1">
    <citation type="journal article" date="2019" name="Int. J. Syst. Evol. Microbiol.">
        <title>The Global Catalogue of Microorganisms (GCM) 10K type strain sequencing project: providing services to taxonomists for standard genome sequencing and annotation.</title>
        <authorList>
            <consortium name="The Broad Institute Genomics Platform"/>
            <consortium name="The Broad Institute Genome Sequencing Center for Infectious Disease"/>
            <person name="Wu L."/>
            <person name="Ma J."/>
        </authorList>
    </citation>
    <scope>NUCLEOTIDE SEQUENCE [LARGE SCALE GENOMIC DNA]</scope>
    <source>
        <strain evidence="2">KCTC 42443</strain>
    </source>
</reference>
<organism evidence="1 2">
    <name type="scientific">Aliiroseovarius zhejiangensis</name>
    <dbReference type="NCBI Taxonomy" id="1632025"/>
    <lineage>
        <taxon>Bacteria</taxon>
        <taxon>Pseudomonadati</taxon>
        <taxon>Pseudomonadota</taxon>
        <taxon>Alphaproteobacteria</taxon>
        <taxon>Rhodobacterales</taxon>
        <taxon>Paracoccaceae</taxon>
        <taxon>Aliiroseovarius</taxon>
    </lineage>
</organism>
<comment type="caution">
    <text evidence="1">The sequence shown here is derived from an EMBL/GenBank/DDBJ whole genome shotgun (WGS) entry which is preliminary data.</text>
</comment>
<name>A0ABQ3J611_9RHOB</name>
<dbReference type="Proteomes" id="UP000609802">
    <property type="component" value="Unassembled WGS sequence"/>
</dbReference>
<gene>
    <name evidence="1" type="ORF">GCM10016455_29700</name>
</gene>
<sequence length="378" mass="42777">MCALQSDSNAPRVALFSLRGFEDHVSRSHGYEFEDVICDSLDDAVMFQPGVLPGGRPLMKAKRALSGRTHHAHRLPSGLETVAAGQDYDLFFYSVAHLEDLNFLSSLKGWRERSTQAICWIQELWLKRVDQIPALVDQLNAFDHVICSFVETAKMLRDRLDVPVTYIPWGVDMLRFCPCPNPPRRAIDMLSIGVAHPNTHEALIKFADETGQFYSYETISGRAIMKDFRAHRDNYIAQLKRARYFFSYIAKVERTVERGPQIEFGLRYLEGLAAGAIVLGNKIDSDAFREHIGWEDAVIDAPYDCPQIGDIISTLDEDPDRCAAIRARNVTECLTRHDHLHRWEKVLDLAGLSLHPKLAARRDALAERVKMVEAGLDA</sequence>
<protein>
    <recommendedName>
        <fullName evidence="3">Glycosyltransferase family 1 protein</fullName>
    </recommendedName>
</protein>
<evidence type="ECO:0000313" key="2">
    <source>
        <dbReference type="Proteomes" id="UP000609802"/>
    </source>
</evidence>
<evidence type="ECO:0008006" key="3">
    <source>
        <dbReference type="Google" id="ProtNLM"/>
    </source>
</evidence>
<proteinExistence type="predicted"/>
<dbReference type="EMBL" id="BNCH01000008">
    <property type="protein sequence ID" value="GHF06587.1"/>
    <property type="molecule type" value="Genomic_DNA"/>
</dbReference>
<keyword evidence="2" id="KW-1185">Reference proteome</keyword>
<accession>A0ABQ3J611</accession>
<evidence type="ECO:0000313" key="1">
    <source>
        <dbReference type="EMBL" id="GHF06587.1"/>
    </source>
</evidence>